<keyword evidence="11" id="KW-1185">Reference proteome</keyword>
<evidence type="ECO:0000256" key="7">
    <source>
        <dbReference type="RuleBase" id="RU000320"/>
    </source>
</evidence>
<accession>A0A432WD26</accession>
<feature type="transmembrane region" description="Helical" evidence="8">
    <location>
        <begin position="67"/>
        <end position="86"/>
    </location>
</feature>
<evidence type="ECO:0000256" key="6">
    <source>
        <dbReference type="ARBA" id="ARBA00023136"/>
    </source>
</evidence>
<evidence type="ECO:0000313" key="10">
    <source>
        <dbReference type="EMBL" id="RUO30298.1"/>
    </source>
</evidence>
<feature type="transmembrane region" description="Helical" evidence="8">
    <location>
        <begin position="262"/>
        <end position="283"/>
    </location>
</feature>
<evidence type="ECO:0000256" key="4">
    <source>
        <dbReference type="ARBA" id="ARBA00022692"/>
    </source>
</evidence>
<comment type="caution">
    <text evidence="10">The sequence shown here is derived from an EMBL/GenBank/DDBJ whole genome shotgun (WGS) entry which is preliminary data.</text>
</comment>
<feature type="transmembrane region" description="Helical" evidence="8">
    <location>
        <begin position="555"/>
        <end position="572"/>
    </location>
</feature>
<feature type="transmembrane region" description="Helical" evidence="8">
    <location>
        <begin position="122"/>
        <end position="139"/>
    </location>
</feature>
<dbReference type="GO" id="GO:0005886">
    <property type="term" value="C:plasma membrane"/>
    <property type="evidence" value="ECO:0007669"/>
    <property type="project" value="UniProtKB-SubCell"/>
</dbReference>
<feature type="transmembrane region" description="Helical" evidence="8">
    <location>
        <begin position="98"/>
        <end position="116"/>
    </location>
</feature>
<feature type="transmembrane region" description="Helical" evidence="8">
    <location>
        <begin position="290"/>
        <end position="311"/>
    </location>
</feature>
<feature type="transmembrane region" description="Helical" evidence="8">
    <location>
        <begin position="393"/>
        <end position="415"/>
    </location>
</feature>
<organism evidence="10 11">
    <name type="scientific">Aliidiomarina soli</name>
    <dbReference type="NCBI Taxonomy" id="1928574"/>
    <lineage>
        <taxon>Bacteria</taxon>
        <taxon>Pseudomonadati</taxon>
        <taxon>Pseudomonadota</taxon>
        <taxon>Gammaproteobacteria</taxon>
        <taxon>Alteromonadales</taxon>
        <taxon>Idiomarinaceae</taxon>
        <taxon>Aliidiomarina</taxon>
    </lineage>
</organism>
<dbReference type="Pfam" id="PF00361">
    <property type="entry name" value="Proton_antipo_M"/>
    <property type="match status" value="1"/>
</dbReference>
<keyword evidence="3" id="KW-1003">Cell membrane</keyword>
<dbReference type="InterPro" id="IPR050586">
    <property type="entry name" value="CPA3_Na-H_Antiporter_D"/>
</dbReference>
<dbReference type="EMBL" id="PIPO01000006">
    <property type="protein sequence ID" value="RUO30298.1"/>
    <property type="molecule type" value="Genomic_DNA"/>
</dbReference>
<keyword evidence="5 8" id="KW-1133">Transmembrane helix</keyword>
<comment type="similarity">
    <text evidence="2">Belongs to the CPA3 antiporters (TC 2.A.63) subunit D family.</text>
</comment>
<evidence type="ECO:0000256" key="5">
    <source>
        <dbReference type="ARBA" id="ARBA00022989"/>
    </source>
</evidence>
<evidence type="ECO:0000256" key="1">
    <source>
        <dbReference type="ARBA" id="ARBA00004651"/>
    </source>
</evidence>
<dbReference type="RefSeq" id="WP_126799780.1">
    <property type="nucleotide sequence ID" value="NZ_PIPO01000006.1"/>
</dbReference>
<protein>
    <recommendedName>
        <fullName evidence="9">NADH:quinone oxidoreductase/Mrp antiporter transmembrane domain-containing protein</fullName>
    </recommendedName>
</protein>
<feature type="transmembrane region" description="Helical" evidence="8">
    <location>
        <begin position="427"/>
        <end position="446"/>
    </location>
</feature>
<feature type="domain" description="NADH:quinone oxidoreductase/Mrp antiporter transmembrane" evidence="9">
    <location>
        <begin position="116"/>
        <end position="400"/>
    </location>
</feature>
<gene>
    <name evidence="10" type="ORF">CWE14_13070</name>
</gene>
<dbReference type="PANTHER" id="PTHR42703:SF1">
    <property type="entry name" value="NA(+)_H(+) ANTIPORTER SUBUNIT D1"/>
    <property type="match status" value="1"/>
</dbReference>
<comment type="subcellular location">
    <subcellularLocation>
        <location evidence="1">Cell membrane</location>
        <topology evidence="1">Multi-pass membrane protein</topology>
    </subcellularLocation>
    <subcellularLocation>
        <location evidence="7">Membrane</location>
        <topology evidence="7">Multi-pass membrane protein</topology>
    </subcellularLocation>
</comment>
<proteinExistence type="inferred from homology"/>
<feature type="transmembrane region" description="Helical" evidence="8">
    <location>
        <begin position="355"/>
        <end position="381"/>
    </location>
</feature>
<feature type="transmembrane region" description="Helical" evidence="8">
    <location>
        <begin position="151"/>
        <end position="171"/>
    </location>
</feature>
<keyword evidence="6 8" id="KW-0472">Membrane</keyword>
<evidence type="ECO:0000313" key="11">
    <source>
        <dbReference type="Proteomes" id="UP000287823"/>
    </source>
</evidence>
<name>A0A432WD26_9GAMM</name>
<evidence type="ECO:0000256" key="2">
    <source>
        <dbReference type="ARBA" id="ARBA00005346"/>
    </source>
</evidence>
<feature type="transmembrane region" description="Helical" evidence="8">
    <location>
        <begin position="323"/>
        <end position="343"/>
    </location>
</feature>
<feature type="transmembrane region" description="Helical" evidence="8">
    <location>
        <begin position="452"/>
        <end position="479"/>
    </location>
</feature>
<evidence type="ECO:0000256" key="8">
    <source>
        <dbReference type="SAM" id="Phobius"/>
    </source>
</evidence>
<dbReference type="Proteomes" id="UP000287823">
    <property type="component" value="Unassembled WGS sequence"/>
</dbReference>
<feature type="transmembrane region" description="Helical" evidence="8">
    <location>
        <begin position="228"/>
        <end position="250"/>
    </location>
</feature>
<evidence type="ECO:0000259" key="9">
    <source>
        <dbReference type="Pfam" id="PF00361"/>
    </source>
</evidence>
<sequence>MSWILILATLVPLAAFFSVALCNSPRVAPWYALLTPLPALLIALFAPDLTMQAPYILFGVVWELDSLSRPLLAMTSILWLFGGLFIRDYLRDDPALRHFLLFWLLTMLGNLALIMARDIASFYTGFALMTFAGYGLVVHNASREALHAGKVYLVMALIGEVLILAGFLTLLPGLVEPMLHYVPLAIATESYGLVAATLLFAGFGVKAGVLGLHMWLPLAHPVAPTPASAVLSGAMIKAGLLAWMQMLPLTGDAAELMRLDTFAMWIIALGLGAAFLAGVVGSLQAQAKAVLAYSSISQMGIMTTLVGVALLRPELSPALTGALIAYMVHHGLAKGALFLTVGLAQHPAGLSRLTVLLSALLPALALAGAPLTSGAAAKYLMKDSLYNQQLDQLIFALTLAAVATALLMLRFLYLLGQQKASDKAMPSVTLAVVGSVISSLLLIWWLPLQLPFLAPISVSALWDATWTLGLAVLIAGVAYKSQSFIQLSIPAGDIVWPLQRMLRLIARLYPPLRDSASWLHQRWQHLILGGSKLSLLAATHIFSRLLSERTLQRNIALAAALLLITFTLLSTFQRGA</sequence>
<dbReference type="AlphaFoldDB" id="A0A432WD26"/>
<feature type="transmembrane region" description="Helical" evidence="8">
    <location>
        <begin position="191"/>
        <end position="216"/>
    </location>
</feature>
<evidence type="ECO:0000256" key="3">
    <source>
        <dbReference type="ARBA" id="ARBA00022475"/>
    </source>
</evidence>
<dbReference type="PANTHER" id="PTHR42703">
    <property type="entry name" value="NADH DEHYDROGENASE"/>
    <property type="match status" value="1"/>
</dbReference>
<keyword evidence="4 7" id="KW-0812">Transmembrane</keyword>
<reference evidence="10 11" key="1">
    <citation type="journal article" date="2011" name="Front. Microbiol.">
        <title>Genomic signatures of strain selection and enhancement in Bacillus atrophaeus var. globigii, a historical biowarfare simulant.</title>
        <authorList>
            <person name="Gibbons H.S."/>
            <person name="Broomall S.M."/>
            <person name="McNew L.A."/>
            <person name="Daligault H."/>
            <person name="Chapman C."/>
            <person name="Bruce D."/>
            <person name="Karavis M."/>
            <person name="Krepps M."/>
            <person name="McGregor P.A."/>
            <person name="Hong C."/>
            <person name="Park K.H."/>
            <person name="Akmal A."/>
            <person name="Feldman A."/>
            <person name="Lin J.S."/>
            <person name="Chang W.E."/>
            <person name="Higgs B.W."/>
            <person name="Demirev P."/>
            <person name="Lindquist J."/>
            <person name="Liem A."/>
            <person name="Fochler E."/>
            <person name="Read T.D."/>
            <person name="Tapia R."/>
            <person name="Johnson S."/>
            <person name="Bishop-Lilly K.A."/>
            <person name="Detter C."/>
            <person name="Han C."/>
            <person name="Sozhamannan S."/>
            <person name="Rosenzweig C.N."/>
            <person name="Skowronski E.W."/>
        </authorList>
    </citation>
    <scope>NUCLEOTIDE SEQUENCE [LARGE SCALE GENOMIC DNA]</scope>
    <source>
        <strain evidence="10 11">Y4G10-17</strain>
    </source>
</reference>
<dbReference type="InterPro" id="IPR001750">
    <property type="entry name" value="ND/Mrp_TM"/>
</dbReference>